<evidence type="ECO:0000256" key="13">
    <source>
        <dbReference type="RuleBase" id="RU003785"/>
    </source>
</evidence>
<keyword evidence="5 10" id="KW-0819">tRNA processing</keyword>
<dbReference type="NCBIfam" id="TIGR00174">
    <property type="entry name" value="miaA"/>
    <property type="match status" value="1"/>
</dbReference>
<gene>
    <name evidence="10" type="primary">miaA</name>
    <name evidence="14" type="ORF">LOOC260_109370</name>
</gene>
<dbReference type="RefSeq" id="WP_041093372.1">
    <property type="nucleotide sequence ID" value="NZ_AP014680.1"/>
</dbReference>
<comment type="caution">
    <text evidence="10">Lacks conserved residue(s) required for the propagation of feature annotation.</text>
</comment>
<dbReference type="GO" id="GO:0052381">
    <property type="term" value="F:tRNA dimethylallyltransferase activity"/>
    <property type="evidence" value="ECO:0007669"/>
    <property type="project" value="UniProtKB-UniRule"/>
</dbReference>
<dbReference type="Gene3D" id="1.10.20.140">
    <property type="match status" value="1"/>
</dbReference>
<comment type="similarity">
    <text evidence="3 10 13">Belongs to the IPP transferase family.</text>
</comment>
<protein>
    <recommendedName>
        <fullName evidence="10">tRNA dimethylallyltransferase</fullName>
        <ecNumber evidence="10">2.5.1.75</ecNumber>
    </recommendedName>
    <alternativeName>
        <fullName evidence="10">Dimethylallyl diphosphate:tRNA dimethylallyltransferase</fullName>
        <shortName evidence="10">DMAPP:tRNA dimethylallyltransferase</shortName>
        <shortName evidence="10">DMATase</shortName>
    </alternativeName>
    <alternativeName>
        <fullName evidence="10">Isopentenyl-diphosphate:tRNA isopentenyltransferase</fullName>
        <shortName evidence="10">IPP transferase</shortName>
        <shortName evidence="10">IPPT</shortName>
        <shortName evidence="10">IPTase</shortName>
    </alternativeName>
</protein>
<evidence type="ECO:0000256" key="9">
    <source>
        <dbReference type="ARBA" id="ARBA00049563"/>
    </source>
</evidence>
<dbReference type="HAMAP" id="MF_00185">
    <property type="entry name" value="IPP_trans"/>
    <property type="match status" value="1"/>
</dbReference>
<evidence type="ECO:0000256" key="5">
    <source>
        <dbReference type="ARBA" id="ARBA00022694"/>
    </source>
</evidence>
<dbReference type="GO" id="GO:0006400">
    <property type="term" value="P:tRNA modification"/>
    <property type="evidence" value="ECO:0007669"/>
    <property type="project" value="TreeGrafter"/>
</dbReference>
<feature type="region of interest" description="Interaction with substrate tRNA" evidence="10">
    <location>
        <begin position="34"/>
        <end position="37"/>
    </location>
</feature>
<dbReference type="PANTHER" id="PTHR11088">
    <property type="entry name" value="TRNA DIMETHYLALLYLTRANSFERASE"/>
    <property type="match status" value="1"/>
</dbReference>
<sequence length="305" mass="35034">MVKVIAIVGPTAVGKTELSLQLAKKLNAEIISGDSMQIYRHLNIGTAKIMPGEMQGIVHHLIDIHDYDQRFSVADFQMQATKQIKAISKRGKLPIVVGGTGFYLQSLTENLTLGNDQFDDQSLKLRQKWQQYYVEHGQTELWQRLNQIDPVAASSIPSGNVRRVIRAIEVTQKTGLPFSQQSQTKSDIDFKLIGLTTDRAILYDRINTRVDTMIGAGLEKEARWLFERNGTQFQAGKGIGYREFFKYFEHQQSFVETVAEIKKDSRHYAKRQLTWFRNKMDVDWFDIVTKQNTITEIEDACQQWL</sequence>
<accession>A0A0A1GT44</accession>
<dbReference type="InterPro" id="IPR027417">
    <property type="entry name" value="P-loop_NTPase"/>
</dbReference>
<dbReference type="PANTHER" id="PTHR11088:SF60">
    <property type="entry name" value="TRNA DIMETHYLALLYLTRANSFERASE"/>
    <property type="match status" value="1"/>
</dbReference>
<evidence type="ECO:0000256" key="1">
    <source>
        <dbReference type="ARBA" id="ARBA00001946"/>
    </source>
</evidence>
<comment type="cofactor">
    <cofactor evidence="1 10">
        <name>Mg(2+)</name>
        <dbReference type="ChEBI" id="CHEBI:18420"/>
    </cofactor>
</comment>
<evidence type="ECO:0000256" key="3">
    <source>
        <dbReference type="ARBA" id="ARBA00005842"/>
    </source>
</evidence>
<evidence type="ECO:0000256" key="6">
    <source>
        <dbReference type="ARBA" id="ARBA00022741"/>
    </source>
</evidence>
<dbReference type="InterPro" id="IPR018022">
    <property type="entry name" value="IPT"/>
</dbReference>
<dbReference type="InterPro" id="IPR039657">
    <property type="entry name" value="Dimethylallyltransferase"/>
</dbReference>
<dbReference type="AlphaFoldDB" id="A0A0A1GT44"/>
<evidence type="ECO:0000256" key="8">
    <source>
        <dbReference type="ARBA" id="ARBA00022842"/>
    </source>
</evidence>
<dbReference type="HOGENOM" id="CLU_032616_0_1_9"/>
<evidence type="ECO:0000313" key="14">
    <source>
        <dbReference type="EMBL" id="BAP85477.1"/>
    </source>
</evidence>
<keyword evidence="8 10" id="KW-0460">Magnesium</keyword>
<comment type="function">
    <text evidence="2 10 12">Catalyzes the transfer of a dimethylallyl group onto the adenine at position 37 in tRNAs that read codons beginning with uridine, leading to the formation of N6-(dimethylallyl)adenosine (i(6)A).</text>
</comment>
<reference evidence="14 15" key="1">
    <citation type="submission" date="2014-11" db="EMBL/GenBank/DDBJ databases">
        <title>Complete genome sequence and analysis of Lactobacillus hokkaidonensis LOOC260T.</title>
        <authorList>
            <person name="Tanizawa Y."/>
            <person name="Tohno M."/>
            <person name="Kaminuma E."/>
            <person name="Nakamura Y."/>
            <person name="Arita M."/>
        </authorList>
    </citation>
    <scope>NUCLEOTIDE SEQUENCE [LARGE SCALE GENOMIC DNA]</scope>
    <source>
        <strain evidence="14 15">LOOC260</strain>
    </source>
</reference>
<evidence type="ECO:0000256" key="4">
    <source>
        <dbReference type="ARBA" id="ARBA00022679"/>
    </source>
</evidence>
<dbReference type="GO" id="GO:0005524">
    <property type="term" value="F:ATP binding"/>
    <property type="evidence" value="ECO:0007669"/>
    <property type="project" value="UniProtKB-UniRule"/>
</dbReference>
<evidence type="ECO:0000256" key="10">
    <source>
        <dbReference type="HAMAP-Rule" id="MF_00185"/>
    </source>
</evidence>
<organism evidence="14 15">
    <name type="scientific">Paucilactobacillus hokkaidonensis JCM 18461</name>
    <dbReference type="NCBI Taxonomy" id="1291742"/>
    <lineage>
        <taxon>Bacteria</taxon>
        <taxon>Bacillati</taxon>
        <taxon>Bacillota</taxon>
        <taxon>Bacilli</taxon>
        <taxon>Lactobacillales</taxon>
        <taxon>Lactobacillaceae</taxon>
        <taxon>Paucilactobacillus</taxon>
    </lineage>
</organism>
<dbReference type="Pfam" id="PF01715">
    <property type="entry name" value="IPPT"/>
    <property type="match status" value="1"/>
</dbReference>
<feature type="binding site" evidence="10">
    <location>
        <begin position="9"/>
        <end position="16"/>
    </location>
    <ligand>
        <name>ATP</name>
        <dbReference type="ChEBI" id="CHEBI:30616"/>
    </ligand>
</feature>
<evidence type="ECO:0000256" key="2">
    <source>
        <dbReference type="ARBA" id="ARBA00003213"/>
    </source>
</evidence>
<name>A0A0A1GT44_9LACO</name>
<keyword evidence="4 10" id="KW-0808">Transferase</keyword>
<feature type="binding site" evidence="10">
    <location>
        <begin position="11"/>
        <end position="16"/>
    </location>
    <ligand>
        <name>substrate</name>
    </ligand>
</feature>
<evidence type="ECO:0000313" key="15">
    <source>
        <dbReference type="Proteomes" id="UP000031620"/>
    </source>
</evidence>
<evidence type="ECO:0000256" key="11">
    <source>
        <dbReference type="RuleBase" id="RU003783"/>
    </source>
</evidence>
<dbReference type="SUPFAM" id="SSF52540">
    <property type="entry name" value="P-loop containing nucleoside triphosphate hydrolases"/>
    <property type="match status" value="1"/>
</dbReference>
<feature type="site" description="Interaction with substrate tRNA" evidence="10">
    <location>
        <position position="100"/>
    </location>
</feature>
<evidence type="ECO:0000256" key="12">
    <source>
        <dbReference type="RuleBase" id="RU003784"/>
    </source>
</evidence>
<proteinExistence type="inferred from homology"/>
<dbReference type="Proteomes" id="UP000031620">
    <property type="component" value="Chromosome"/>
</dbReference>
<dbReference type="EC" id="2.5.1.75" evidence="10"/>
<keyword evidence="6 10" id="KW-0547">Nucleotide-binding</keyword>
<dbReference type="KEGG" id="lho:LOOC260_109370"/>
<dbReference type="Gene3D" id="3.40.50.300">
    <property type="entry name" value="P-loop containing nucleotide triphosphate hydrolases"/>
    <property type="match status" value="1"/>
</dbReference>
<evidence type="ECO:0000256" key="7">
    <source>
        <dbReference type="ARBA" id="ARBA00022840"/>
    </source>
</evidence>
<feature type="site" description="Interaction with substrate tRNA" evidence="10">
    <location>
        <position position="126"/>
    </location>
</feature>
<comment type="subunit">
    <text evidence="10">Monomer.</text>
</comment>
<dbReference type="EMBL" id="AP014680">
    <property type="protein sequence ID" value="BAP85477.1"/>
    <property type="molecule type" value="Genomic_DNA"/>
</dbReference>
<comment type="catalytic activity">
    <reaction evidence="9 10 11">
        <text>adenosine(37) in tRNA + dimethylallyl diphosphate = N(6)-dimethylallyladenosine(37) in tRNA + diphosphate</text>
        <dbReference type="Rhea" id="RHEA:26482"/>
        <dbReference type="Rhea" id="RHEA-COMP:10162"/>
        <dbReference type="Rhea" id="RHEA-COMP:10375"/>
        <dbReference type="ChEBI" id="CHEBI:33019"/>
        <dbReference type="ChEBI" id="CHEBI:57623"/>
        <dbReference type="ChEBI" id="CHEBI:74411"/>
        <dbReference type="ChEBI" id="CHEBI:74415"/>
        <dbReference type="EC" id="2.5.1.75"/>
    </reaction>
</comment>
<dbReference type="STRING" id="1291742.LOOC260_109370"/>
<keyword evidence="7 10" id="KW-0067">ATP-binding</keyword>